<protein>
    <recommendedName>
        <fullName evidence="4">Autotransporter domain-containing protein</fullName>
    </recommendedName>
</protein>
<evidence type="ECO:0000313" key="3">
    <source>
        <dbReference type="Proteomes" id="UP000600865"/>
    </source>
</evidence>
<dbReference type="SUPFAM" id="SSF56925">
    <property type="entry name" value="OMPA-like"/>
    <property type="match status" value="1"/>
</dbReference>
<accession>A0A918NHV3</accession>
<evidence type="ECO:0000313" key="2">
    <source>
        <dbReference type="EMBL" id="GGX68625.1"/>
    </source>
</evidence>
<organism evidence="2 3">
    <name type="scientific">Litorimonas cladophorae</name>
    <dbReference type="NCBI Taxonomy" id="1220491"/>
    <lineage>
        <taxon>Bacteria</taxon>
        <taxon>Pseudomonadati</taxon>
        <taxon>Pseudomonadota</taxon>
        <taxon>Alphaproteobacteria</taxon>
        <taxon>Maricaulales</taxon>
        <taxon>Robiginitomaculaceae</taxon>
    </lineage>
</organism>
<feature type="signal peptide" evidence="1">
    <location>
        <begin position="1"/>
        <end position="19"/>
    </location>
</feature>
<dbReference type="InterPro" id="IPR011250">
    <property type="entry name" value="OMP/PagP_B-barrel"/>
</dbReference>
<gene>
    <name evidence="2" type="ORF">GCM10011309_18060</name>
</gene>
<sequence>MRLAACALSAVLLSGCSWLGLGGNNHSYGTSSGVYGSNCAVSQGAEYGQQAYYGQQAQGYQAQGYQAGAYGAQAACGGGAYGVGHGANGGFAHAQGYGQGGYGQAAYGQGAYGQGAYGQGAYGQGAQGQQFNSASFTGGGYGGGVTGGPVVGAGLAAQGVGGESYGYGSTTYGSGVTTLGAAAPYGAAAYGTNVVGTQMTNGQYVNGAYVQNVVGAPIYVPQPYAAPYGVPQLRGVGAAMPFGFEVFGGTEIGVGGELFGGKGAGPSDGGGGQAGAIDAFDYSDAFAEGYTIGGATTYDLSRNTTLLASAAYSKHEGRTVSTGSFQPGVHDPVTGAFIADAGSSERGLEGKFGDLEQYTIEGGVRQYVGHNVGLRPYVGATAGMGYNKSVDLTQTYGDDGTLFNQQQFIDSGWRPTASGVVGAEMAVGPRGAIGVETGVRWRDNLKANSGGEDRISIPVKLRGRLAF</sequence>
<proteinExistence type="predicted"/>
<evidence type="ECO:0008006" key="4">
    <source>
        <dbReference type="Google" id="ProtNLM"/>
    </source>
</evidence>
<dbReference type="EMBL" id="BMYV01000002">
    <property type="protein sequence ID" value="GGX68625.1"/>
    <property type="molecule type" value="Genomic_DNA"/>
</dbReference>
<evidence type="ECO:0000256" key="1">
    <source>
        <dbReference type="SAM" id="SignalP"/>
    </source>
</evidence>
<dbReference type="Proteomes" id="UP000600865">
    <property type="component" value="Unassembled WGS sequence"/>
</dbReference>
<reference evidence="2 3" key="1">
    <citation type="journal article" date="2014" name="Int. J. Syst. Evol. Microbiol.">
        <title>Complete genome sequence of Corynebacterium casei LMG S-19264T (=DSM 44701T), isolated from a smear-ripened cheese.</title>
        <authorList>
            <consortium name="US DOE Joint Genome Institute (JGI-PGF)"/>
            <person name="Walter F."/>
            <person name="Albersmeier A."/>
            <person name="Kalinowski J."/>
            <person name="Ruckert C."/>
        </authorList>
    </citation>
    <scope>NUCLEOTIDE SEQUENCE [LARGE SCALE GENOMIC DNA]</scope>
    <source>
        <strain evidence="2 3">KCTC 23968</strain>
    </source>
</reference>
<feature type="chain" id="PRO_5036736053" description="Autotransporter domain-containing protein" evidence="1">
    <location>
        <begin position="20"/>
        <end position="467"/>
    </location>
</feature>
<keyword evidence="1" id="KW-0732">Signal</keyword>
<comment type="caution">
    <text evidence="2">The sequence shown here is derived from an EMBL/GenBank/DDBJ whole genome shotgun (WGS) entry which is preliminary data.</text>
</comment>
<dbReference type="AlphaFoldDB" id="A0A918NHV3"/>
<dbReference type="PROSITE" id="PS51257">
    <property type="entry name" value="PROKAR_LIPOPROTEIN"/>
    <property type="match status" value="1"/>
</dbReference>
<keyword evidence="3" id="KW-1185">Reference proteome</keyword>
<name>A0A918NHV3_9PROT</name>